<evidence type="ECO:0000256" key="1">
    <source>
        <dbReference type="SAM" id="MobiDB-lite"/>
    </source>
</evidence>
<protein>
    <recommendedName>
        <fullName evidence="2">CBM2 domain-containing protein</fullName>
    </recommendedName>
</protein>
<dbReference type="InterPro" id="IPR008965">
    <property type="entry name" value="CBM2/CBM3_carb-bd_dom_sf"/>
</dbReference>
<dbReference type="RefSeq" id="WP_111869167.1">
    <property type="nucleotide sequence ID" value="NZ_QLYX01000008.1"/>
</dbReference>
<evidence type="ECO:0000313" key="3">
    <source>
        <dbReference type="EMBL" id="RAY13626.1"/>
    </source>
</evidence>
<dbReference type="Pfam" id="PF00553">
    <property type="entry name" value="CBM_2"/>
    <property type="match status" value="1"/>
</dbReference>
<feature type="domain" description="CBM2" evidence="2">
    <location>
        <begin position="107"/>
        <end position="203"/>
    </location>
</feature>
<dbReference type="SUPFAM" id="SSF49384">
    <property type="entry name" value="Carbohydrate-binding domain"/>
    <property type="match status" value="1"/>
</dbReference>
<feature type="compositionally biased region" description="Basic and acidic residues" evidence="1">
    <location>
        <begin position="82"/>
        <end position="111"/>
    </location>
</feature>
<dbReference type="OrthoDB" id="4902692at2"/>
<dbReference type="SMART" id="SM00637">
    <property type="entry name" value="CBD_II"/>
    <property type="match status" value="1"/>
</dbReference>
<dbReference type="InterPro" id="IPR012291">
    <property type="entry name" value="CBM2_carb-bd_dom_sf"/>
</dbReference>
<comment type="caution">
    <text evidence="3">The sequence shown here is derived from an EMBL/GenBank/DDBJ whole genome shotgun (WGS) entry which is preliminary data.</text>
</comment>
<sequence length="203" mass="21529">MLTAAVIIGTAVLLSGGKDDFSTIQPMDPCLPDGCEPTMAAITDPPSPPVRATPTPSRTPTASPTPGRTRTATPTRPPGDGRGGDRGDDRPGRGPDRPDWPGGRPDTDVDYRTVSSEWWGGDFEGSLTIVNRGDRTLDRWELRFSYDDGRVTDLEPGNWRREGDTVIVSGGAIPPGGRVVITYEVDDGRAGPPDGCSLNGRGC</sequence>
<gene>
    <name evidence="3" type="ORF">DPM19_18295</name>
</gene>
<dbReference type="GO" id="GO:0004553">
    <property type="term" value="F:hydrolase activity, hydrolyzing O-glycosyl compounds"/>
    <property type="evidence" value="ECO:0007669"/>
    <property type="project" value="InterPro"/>
</dbReference>
<dbReference type="Proteomes" id="UP000251891">
    <property type="component" value="Unassembled WGS sequence"/>
</dbReference>
<dbReference type="GO" id="GO:0005975">
    <property type="term" value="P:carbohydrate metabolic process"/>
    <property type="evidence" value="ECO:0007669"/>
    <property type="project" value="InterPro"/>
</dbReference>
<evidence type="ECO:0000313" key="4">
    <source>
        <dbReference type="Proteomes" id="UP000251891"/>
    </source>
</evidence>
<organism evidence="3 4">
    <name type="scientific">Actinomadura craniellae</name>
    <dbReference type="NCBI Taxonomy" id="2231787"/>
    <lineage>
        <taxon>Bacteria</taxon>
        <taxon>Bacillati</taxon>
        <taxon>Actinomycetota</taxon>
        <taxon>Actinomycetes</taxon>
        <taxon>Streptosporangiales</taxon>
        <taxon>Thermomonosporaceae</taxon>
        <taxon>Actinomadura</taxon>
    </lineage>
</organism>
<evidence type="ECO:0000259" key="2">
    <source>
        <dbReference type="SMART" id="SM00637"/>
    </source>
</evidence>
<proteinExistence type="predicted"/>
<dbReference type="GO" id="GO:0030247">
    <property type="term" value="F:polysaccharide binding"/>
    <property type="evidence" value="ECO:0007669"/>
    <property type="project" value="InterPro"/>
</dbReference>
<feature type="compositionally biased region" description="Low complexity" evidence="1">
    <location>
        <begin position="52"/>
        <end position="74"/>
    </location>
</feature>
<dbReference type="Gene3D" id="2.60.40.290">
    <property type="match status" value="1"/>
</dbReference>
<dbReference type="InterPro" id="IPR001919">
    <property type="entry name" value="CBD2"/>
</dbReference>
<reference evidence="3 4" key="1">
    <citation type="submission" date="2018-06" db="EMBL/GenBank/DDBJ databases">
        <title>Actinomadura craniellae sp. nov. isolated from marine sponge Craniella sp.</title>
        <authorList>
            <person name="Li L."/>
            <person name="Xu Q.H."/>
            <person name="Lin H.W."/>
            <person name="Lu Y.H."/>
        </authorList>
    </citation>
    <scope>NUCLEOTIDE SEQUENCE [LARGE SCALE GENOMIC DNA]</scope>
    <source>
        <strain evidence="3 4">LHW63021</strain>
    </source>
</reference>
<dbReference type="EMBL" id="QLYX01000008">
    <property type="protein sequence ID" value="RAY13626.1"/>
    <property type="molecule type" value="Genomic_DNA"/>
</dbReference>
<name>A0A365H3N1_9ACTN</name>
<keyword evidence="4" id="KW-1185">Reference proteome</keyword>
<accession>A0A365H3N1</accession>
<feature type="region of interest" description="Disordered" evidence="1">
    <location>
        <begin position="28"/>
        <end position="111"/>
    </location>
</feature>
<dbReference type="AlphaFoldDB" id="A0A365H3N1"/>